<comment type="caution">
    <text evidence="2">The sequence shown here is derived from an EMBL/GenBank/DDBJ whole genome shotgun (WGS) entry which is preliminary data.</text>
</comment>
<evidence type="ECO:0000256" key="1">
    <source>
        <dbReference type="SAM" id="SignalP"/>
    </source>
</evidence>
<sequence>MARPCFKFVLAWLLAMVGAGHSVTGLVAPPRTWADMVHLAKNNDADPEAPHEPLSAEGQALLIQARTEMRCRYAFTDLKRTYKIYRIFLGHSMVAYPGWCEAIEAAVRGLCGKDKLGPDEIEWLRCDTDGHDLLWQRGAVATFKLNVPTEVRPRCVTEAVRASVPGSQVGWMGQRGCYEAYGFEIEY</sequence>
<reference evidence="2" key="1">
    <citation type="submission" date="2021-09" db="EMBL/GenBank/DDBJ databases">
        <title>A high-quality genome of the endoparasitic fungus Hirsutella rhossiliensis with a comparison of Hirsutella genomes reveals transposable elements contributing to genome size variation.</title>
        <authorList>
            <person name="Lin R."/>
            <person name="Jiao Y."/>
            <person name="Sun X."/>
            <person name="Ling J."/>
            <person name="Xie B."/>
            <person name="Cheng X."/>
        </authorList>
    </citation>
    <scope>NUCLEOTIDE SEQUENCE</scope>
    <source>
        <strain evidence="2">HR02</strain>
    </source>
</reference>
<accession>A0A9P8SMH6</accession>
<dbReference type="OrthoDB" id="4927579at2759"/>
<evidence type="ECO:0000313" key="3">
    <source>
        <dbReference type="Proteomes" id="UP000824596"/>
    </source>
</evidence>
<name>A0A9P8SMH6_9HYPO</name>
<evidence type="ECO:0000313" key="2">
    <source>
        <dbReference type="EMBL" id="KAH0966141.1"/>
    </source>
</evidence>
<dbReference type="EMBL" id="JAIZPD010000003">
    <property type="protein sequence ID" value="KAH0966141.1"/>
    <property type="molecule type" value="Genomic_DNA"/>
</dbReference>
<keyword evidence="1" id="KW-0732">Signal</keyword>
<feature type="chain" id="PRO_5040387373" evidence="1">
    <location>
        <begin position="23"/>
        <end position="187"/>
    </location>
</feature>
<protein>
    <submittedName>
        <fullName evidence="2">Uncharacterized protein</fullName>
    </submittedName>
</protein>
<gene>
    <name evidence="2" type="ORF">HRG_04157</name>
</gene>
<feature type="signal peptide" evidence="1">
    <location>
        <begin position="1"/>
        <end position="22"/>
    </location>
</feature>
<proteinExistence type="predicted"/>
<dbReference type="Proteomes" id="UP000824596">
    <property type="component" value="Unassembled WGS sequence"/>
</dbReference>
<dbReference type="AlphaFoldDB" id="A0A9P8SMH6"/>
<keyword evidence="3" id="KW-1185">Reference proteome</keyword>
<dbReference type="GeneID" id="68353286"/>
<dbReference type="RefSeq" id="XP_044723654.1">
    <property type="nucleotide sequence ID" value="XM_044862628.1"/>
</dbReference>
<organism evidence="2 3">
    <name type="scientific">Hirsutella rhossiliensis</name>
    <dbReference type="NCBI Taxonomy" id="111463"/>
    <lineage>
        <taxon>Eukaryota</taxon>
        <taxon>Fungi</taxon>
        <taxon>Dikarya</taxon>
        <taxon>Ascomycota</taxon>
        <taxon>Pezizomycotina</taxon>
        <taxon>Sordariomycetes</taxon>
        <taxon>Hypocreomycetidae</taxon>
        <taxon>Hypocreales</taxon>
        <taxon>Ophiocordycipitaceae</taxon>
        <taxon>Hirsutella</taxon>
    </lineage>
</organism>